<feature type="region of interest" description="Disordered" evidence="1">
    <location>
        <begin position="36"/>
        <end position="62"/>
    </location>
</feature>
<organism evidence="2 3">
    <name type="scientific">Miscanthus lutarioriparius</name>
    <dbReference type="NCBI Taxonomy" id="422564"/>
    <lineage>
        <taxon>Eukaryota</taxon>
        <taxon>Viridiplantae</taxon>
        <taxon>Streptophyta</taxon>
        <taxon>Embryophyta</taxon>
        <taxon>Tracheophyta</taxon>
        <taxon>Spermatophyta</taxon>
        <taxon>Magnoliopsida</taxon>
        <taxon>Liliopsida</taxon>
        <taxon>Poales</taxon>
        <taxon>Poaceae</taxon>
        <taxon>PACMAD clade</taxon>
        <taxon>Panicoideae</taxon>
        <taxon>Andropogonodae</taxon>
        <taxon>Andropogoneae</taxon>
        <taxon>Saccharinae</taxon>
        <taxon>Miscanthus</taxon>
    </lineage>
</organism>
<sequence length="136" mass="14933">MGKRSYESDYESICDAHISENKVRMEMLGLSRTKEELNMMTPAPTRRPYTYKQYASQSDAPAVVGEEMAPAPQDGGGEEMGAVHEPVHGETATSVKSCCADDCKSVRGARPEPAVHRHDAHLIYHQASALDLQLNT</sequence>
<dbReference type="OrthoDB" id="686061at2759"/>
<dbReference type="AlphaFoldDB" id="A0A811MAR7"/>
<name>A0A811MAR7_9POAL</name>
<reference evidence="2" key="1">
    <citation type="submission" date="2020-10" db="EMBL/GenBank/DDBJ databases">
        <authorList>
            <person name="Han B."/>
            <person name="Lu T."/>
            <person name="Zhao Q."/>
            <person name="Huang X."/>
            <person name="Zhao Y."/>
        </authorList>
    </citation>
    <scope>NUCLEOTIDE SEQUENCE</scope>
</reference>
<dbReference type="EMBL" id="CAJGYO010000001">
    <property type="protein sequence ID" value="CAD6204156.1"/>
    <property type="molecule type" value="Genomic_DNA"/>
</dbReference>
<keyword evidence="3" id="KW-1185">Reference proteome</keyword>
<evidence type="ECO:0000313" key="2">
    <source>
        <dbReference type="EMBL" id="CAD6204156.1"/>
    </source>
</evidence>
<evidence type="ECO:0000256" key="1">
    <source>
        <dbReference type="SAM" id="MobiDB-lite"/>
    </source>
</evidence>
<comment type="caution">
    <text evidence="2">The sequence shown here is derived from an EMBL/GenBank/DDBJ whole genome shotgun (WGS) entry which is preliminary data.</text>
</comment>
<protein>
    <submittedName>
        <fullName evidence="2">Uncharacterized protein</fullName>
    </submittedName>
</protein>
<evidence type="ECO:0000313" key="3">
    <source>
        <dbReference type="Proteomes" id="UP000604825"/>
    </source>
</evidence>
<dbReference type="Proteomes" id="UP000604825">
    <property type="component" value="Unassembled WGS sequence"/>
</dbReference>
<accession>A0A811MAR7</accession>
<proteinExistence type="predicted"/>
<gene>
    <name evidence="2" type="ORF">NCGR_LOCUS2200</name>
</gene>